<organism evidence="8">
    <name type="scientific">Vibrio sp. HB236076</name>
    <dbReference type="NCBI Taxonomy" id="3232307"/>
    <lineage>
        <taxon>Bacteria</taxon>
        <taxon>Pseudomonadati</taxon>
        <taxon>Pseudomonadota</taxon>
        <taxon>Gammaproteobacteria</taxon>
        <taxon>Vibrionales</taxon>
        <taxon>Vibrionaceae</taxon>
        <taxon>Vibrio</taxon>
    </lineage>
</organism>
<evidence type="ECO:0000256" key="6">
    <source>
        <dbReference type="SAM" id="SignalP"/>
    </source>
</evidence>
<dbReference type="SUPFAM" id="SSF53807">
    <property type="entry name" value="Helical backbone' metal receptor"/>
    <property type="match status" value="1"/>
</dbReference>
<gene>
    <name evidence="8" type="ORF">AB0763_01680</name>
</gene>
<evidence type="ECO:0000256" key="1">
    <source>
        <dbReference type="ARBA" id="ARBA00004196"/>
    </source>
</evidence>
<dbReference type="KEGG" id="vih:AB0763_01680"/>
<accession>A0AB39HFM6</accession>
<dbReference type="GO" id="GO:1901678">
    <property type="term" value="P:iron coordination entity transport"/>
    <property type="evidence" value="ECO:0007669"/>
    <property type="project" value="UniProtKB-ARBA"/>
</dbReference>
<feature type="chain" id="PRO_5044294661" evidence="6">
    <location>
        <begin position="23"/>
        <end position="300"/>
    </location>
</feature>
<evidence type="ECO:0000256" key="2">
    <source>
        <dbReference type="ARBA" id="ARBA00008814"/>
    </source>
</evidence>
<dbReference type="GO" id="GO:0030288">
    <property type="term" value="C:outer membrane-bounded periplasmic space"/>
    <property type="evidence" value="ECO:0007669"/>
    <property type="project" value="TreeGrafter"/>
</dbReference>
<dbReference type="RefSeq" id="WP_306102150.1">
    <property type="nucleotide sequence ID" value="NZ_CP162601.1"/>
</dbReference>
<comment type="subcellular location">
    <subcellularLocation>
        <location evidence="1">Cell envelope</location>
    </subcellularLocation>
</comment>
<sequence>MFKAFQAIFGALVLTVSLSAYGQTMTITTAKGEQTLAGKPETMVVFDLLSLDTLDALGVTLKAKPNNLKLDYIDNFVANPVSIGTSSQPNYENIVKMNPDLIVVGGGSSRLMKPLSAIAPTIDMYVSSGDYVAQMLSRLENFALITATQERGEQLKQAFLSKLTQAQSAVQGKGKTLIVMTNGNKLSTFGLKSRFGWLFSDVGLVPAMTNIDPKSHGESISFEYIAKVDPDYLLVVDRAAAIGRQSQAAAVTLDTPLVKQTKAGKAGNIIYLTPGPAYVTGSAYQGMNTVLDELIAAYGD</sequence>
<keyword evidence="4" id="KW-0406">Ion transport</keyword>
<dbReference type="InterPro" id="IPR051313">
    <property type="entry name" value="Bact_iron-sidero_bind"/>
</dbReference>
<dbReference type="Pfam" id="PF01497">
    <property type="entry name" value="Peripla_BP_2"/>
    <property type="match status" value="1"/>
</dbReference>
<protein>
    <submittedName>
        <fullName evidence="8">Siderophore ABC transporter substrate-binding protein</fullName>
    </submittedName>
</protein>
<evidence type="ECO:0000256" key="3">
    <source>
        <dbReference type="ARBA" id="ARBA00022448"/>
    </source>
</evidence>
<reference evidence="8" key="1">
    <citation type="submission" date="2024-07" db="EMBL/GenBank/DDBJ databases">
        <title>Genome Analysis of a Potential Novel Vibrio Species Secreting pH- and Thermo-stable Alginate Lyase and its Application in Producing Alginate Oligosaccharides.</title>
        <authorList>
            <person name="Huang H."/>
            <person name="Bao K."/>
        </authorList>
    </citation>
    <scope>NUCLEOTIDE SEQUENCE</scope>
    <source>
        <strain evidence="8">HB236076</strain>
    </source>
</reference>
<name>A0AB39HFM6_9VIBR</name>
<evidence type="ECO:0000256" key="5">
    <source>
        <dbReference type="ARBA" id="ARBA00022729"/>
    </source>
</evidence>
<keyword evidence="5 6" id="KW-0732">Signal</keyword>
<evidence type="ECO:0000313" key="8">
    <source>
        <dbReference type="EMBL" id="XDK25385.1"/>
    </source>
</evidence>
<keyword evidence="4" id="KW-0410">Iron transport</keyword>
<dbReference type="Gene3D" id="3.40.50.1980">
    <property type="entry name" value="Nitrogenase molybdenum iron protein domain"/>
    <property type="match status" value="2"/>
</dbReference>
<keyword evidence="4" id="KW-0408">Iron</keyword>
<dbReference type="PANTHER" id="PTHR30532">
    <property type="entry name" value="IRON III DICITRATE-BINDING PERIPLASMIC PROTEIN"/>
    <property type="match status" value="1"/>
</dbReference>
<dbReference type="AlphaFoldDB" id="A0AB39HFM6"/>
<dbReference type="CDD" id="cd01140">
    <property type="entry name" value="FatB"/>
    <property type="match status" value="1"/>
</dbReference>
<feature type="signal peptide" evidence="6">
    <location>
        <begin position="1"/>
        <end position="22"/>
    </location>
</feature>
<comment type="similarity">
    <text evidence="2">Belongs to the bacterial solute-binding protein 8 family.</text>
</comment>
<keyword evidence="3" id="KW-0813">Transport</keyword>
<proteinExistence type="inferred from homology"/>
<feature type="domain" description="Fe/B12 periplasmic-binding" evidence="7">
    <location>
        <begin position="42"/>
        <end position="300"/>
    </location>
</feature>
<evidence type="ECO:0000259" key="7">
    <source>
        <dbReference type="PROSITE" id="PS50983"/>
    </source>
</evidence>
<dbReference type="InterPro" id="IPR033870">
    <property type="entry name" value="FatB"/>
</dbReference>
<evidence type="ECO:0000256" key="4">
    <source>
        <dbReference type="ARBA" id="ARBA00022496"/>
    </source>
</evidence>
<dbReference type="EMBL" id="CP162601">
    <property type="protein sequence ID" value="XDK25385.1"/>
    <property type="molecule type" value="Genomic_DNA"/>
</dbReference>
<dbReference type="PANTHER" id="PTHR30532:SF28">
    <property type="entry name" value="PETROBACTIN-BINDING PROTEIN YCLQ"/>
    <property type="match status" value="1"/>
</dbReference>
<dbReference type="PROSITE" id="PS50983">
    <property type="entry name" value="FE_B12_PBP"/>
    <property type="match status" value="1"/>
</dbReference>
<dbReference type="InterPro" id="IPR002491">
    <property type="entry name" value="ABC_transptr_periplasmic_BD"/>
</dbReference>